<dbReference type="EMBL" id="AZFA01000032">
    <property type="protein sequence ID" value="KRL65595.1"/>
    <property type="molecule type" value="Genomic_DNA"/>
</dbReference>
<dbReference type="InterPro" id="IPR009057">
    <property type="entry name" value="Homeodomain-like_sf"/>
</dbReference>
<dbReference type="eggNOG" id="COG1737">
    <property type="taxonomic scope" value="Bacteria"/>
</dbReference>
<dbReference type="AlphaFoldDB" id="A0A0R1SL30"/>
<dbReference type="RefSeq" id="WP_010624462.1">
    <property type="nucleotide sequence ID" value="NZ_AZFA01000032.1"/>
</dbReference>
<dbReference type="Pfam" id="PF01418">
    <property type="entry name" value="HTH_6"/>
    <property type="match status" value="1"/>
</dbReference>
<dbReference type="Pfam" id="PF01380">
    <property type="entry name" value="SIS"/>
    <property type="match status" value="1"/>
</dbReference>
<dbReference type="PANTHER" id="PTHR30514:SF21">
    <property type="entry name" value="RPIR-FAMILY TRANSCRIPTIONAL REGULATOR"/>
    <property type="match status" value="1"/>
</dbReference>
<dbReference type="InterPro" id="IPR035472">
    <property type="entry name" value="RpiR-like_SIS"/>
</dbReference>
<dbReference type="PANTHER" id="PTHR30514">
    <property type="entry name" value="GLUCOKINASE"/>
    <property type="match status" value="1"/>
</dbReference>
<keyword evidence="2" id="KW-0238">DNA-binding</keyword>
<dbReference type="PROSITE" id="PS51464">
    <property type="entry name" value="SIS"/>
    <property type="match status" value="1"/>
</dbReference>
<keyword evidence="3" id="KW-0804">Transcription</keyword>
<dbReference type="OrthoDB" id="1648815at2"/>
<dbReference type="Proteomes" id="UP000051647">
    <property type="component" value="Unassembled WGS sequence"/>
</dbReference>
<sequence>MNILKLIEEVIPSLSRQERKVALKIIQNPQDVQTMNISTLAKMVNVSNATITRFVKKMNCHDFYDLKLKLASSDSKQTKEITKGSIADEVFSFYKDVLGDTAEKIDQAELNQVVKLISNCRRIYVFGIGSSGYTAQEMAQRLIRMGITAYPMTESHIMYITSGIIQKDDVILALSSSGNTNDLNEAAELAQKNHAKVIAITGVKTSPLFNLADYPILVKNSDFIDNTHFINSQFAMTYVLDIITTLLLENDTFKQRLSRTVEVVMDNKFRNNN</sequence>
<dbReference type="SUPFAM" id="SSF53697">
    <property type="entry name" value="SIS domain"/>
    <property type="match status" value="1"/>
</dbReference>
<dbReference type="SUPFAM" id="SSF46689">
    <property type="entry name" value="Homeodomain-like"/>
    <property type="match status" value="1"/>
</dbReference>
<keyword evidence="7" id="KW-1185">Reference proteome</keyword>
<dbReference type="InterPro" id="IPR001347">
    <property type="entry name" value="SIS_dom"/>
</dbReference>
<dbReference type="InterPro" id="IPR047640">
    <property type="entry name" value="RpiR-like"/>
</dbReference>
<name>A0A0R1SL30_9LACO</name>
<accession>A0A0R1SL30</accession>
<feature type="domain" description="HTH rpiR-type" evidence="4">
    <location>
        <begin position="1"/>
        <end position="77"/>
    </location>
</feature>
<dbReference type="PATRIC" id="fig|1423815.3.peg.1565"/>
<reference evidence="6 7" key="1">
    <citation type="journal article" date="2015" name="Genome Announc.">
        <title>Expanding the biotechnology potential of lactobacilli through comparative genomics of 213 strains and associated genera.</title>
        <authorList>
            <person name="Sun Z."/>
            <person name="Harris H.M."/>
            <person name="McCann A."/>
            <person name="Guo C."/>
            <person name="Argimon S."/>
            <person name="Zhang W."/>
            <person name="Yang X."/>
            <person name="Jeffery I.B."/>
            <person name="Cooney J.C."/>
            <person name="Kagawa T.F."/>
            <person name="Liu W."/>
            <person name="Song Y."/>
            <person name="Salvetti E."/>
            <person name="Wrobel A."/>
            <person name="Rasinkangas P."/>
            <person name="Parkhill J."/>
            <person name="Rea M.C."/>
            <person name="O'Sullivan O."/>
            <person name="Ritari J."/>
            <person name="Douillard F.P."/>
            <person name="Paul Ross R."/>
            <person name="Yang R."/>
            <person name="Briner A.E."/>
            <person name="Felis G.E."/>
            <person name="de Vos W.M."/>
            <person name="Barrangou R."/>
            <person name="Klaenhammer T.R."/>
            <person name="Caufield P.W."/>
            <person name="Cui Y."/>
            <person name="Zhang H."/>
            <person name="O'Toole P.W."/>
        </authorList>
    </citation>
    <scope>NUCLEOTIDE SEQUENCE [LARGE SCALE GENOMIC DNA]</scope>
    <source>
        <strain evidence="6 7">DSM 14857</strain>
    </source>
</reference>
<dbReference type="GO" id="GO:0003677">
    <property type="term" value="F:DNA binding"/>
    <property type="evidence" value="ECO:0007669"/>
    <property type="project" value="UniProtKB-KW"/>
</dbReference>
<organism evidence="6 7">
    <name type="scientific">Companilactobacillus versmoldensis DSM 14857 = KCTC 3814</name>
    <dbReference type="NCBI Taxonomy" id="1423815"/>
    <lineage>
        <taxon>Bacteria</taxon>
        <taxon>Bacillati</taxon>
        <taxon>Bacillota</taxon>
        <taxon>Bacilli</taxon>
        <taxon>Lactobacillales</taxon>
        <taxon>Lactobacillaceae</taxon>
        <taxon>Companilactobacillus</taxon>
    </lineage>
</organism>
<keyword evidence="1" id="KW-0805">Transcription regulation</keyword>
<evidence type="ECO:0000259" key="4">
    <source>
        <dbReference type="PROSITE" id="PS51071"/>
    </source>
</evidence>
<evidence type="ECO:0000256" key="2">
    <source>
        <dbReference type="ARBA" id="ARBA00023125"/>
    </source>
</evidence>
<comment type="caution">
    <text evidence="6">The sequence shown here is derived from an EMBL/GenBank/DDBJ whole genome shotgun (WGS) entry which is preliminary data.</text>
</comment>
<dbReference type="InterPro" id="IPR046348">
    <property type="entry name" value="SIS_dom_sf"/>
</dbReference>
<dbReference type="Gene3D" id="1.10.10.10">
    <property type="entry name" value="Winged helix-like DNA-binding domain superfamily/Winged helix DNA-binding domain"/>
    <property type="match status" value="1"/>
</dbReference>
<dbReference type="GO" id="GO:0097367">
    <property type="term" value="F:carbohydrate derivative binding"/>
    <property type="evidence" value="ECO:0007669"/>
    <property type="project" value="InterPro"/>
</dbReference>
<evidence type="ECO:0000256" key="1">
    <source>
        <dbReference type="ARBA" id="ARBA00023015"/>
    </source>
</evidence>
<dbReference type="GO" id="GO:0003700">
    <property type="term" value="F:DNA-binding transcription factor activity"/>
    <property type="evidence" value="ECO:0007669"/>
    <property type="project" value="InterPro"/>
</dbReference>
<protein>
    <submittedName>
        <fullName evidence="6">Transcription regulator</fullName>
    </submittedName>
</protein>
<feature type="domain" description="SIS" evidence="5">
    <location>
        <begin position="113"/>
        <end position="253"/>
    </location>
</feature>
<evidence type="ECO:0000313" key="7">
    <source>
        <dbReference type="Proteomes" id="UP000051647"/>
    </source>
</evidence>
<evidence type="ECO:0000259" key="5">
    <source>
        <dbReference type="PROSITE" id="PS51464"/>
    </source>
</evidence>
<dbReference type="InterPro" id="IPR036388">
    <property type="entry name" value="WH-like_DNA-bd_sf"/>
</dbReference>
<dbReference type="CDD" id="cd05013">
    <property type="entry name" value="SIS_RpiR"/>
    <property type="match status" value="1"/>
</dbReference>
<dbReference type="InterPro" id="IPR000281">
    <property type="entry name" value="HTH_RpiR"/>
</dbReference>
<dbReference type="Gene3D" id="3.40.50.10490">
    <property type="entry name" value="Glucose-6-phosphate isomerase like protein, domain 1"/>
    <property type="match status" value="1"/>
</dbReference>
<dbReference type="PROSITE" id="PS51071">
    <property type="entry name" value="HTH_RPIR"/>
    <property type="match status" value="1"/>
</dbReference>
<evidence type="ECO:0000313" key="6">
    <source>
        <dbReference type="EMBL" id="KRL65595.1"/>
    </source>
</evidence>
<gene>
    <name evidence="6" type="ORF">FC27_GL001528</name>
</gene>
<evidence type="ECO:0000256" key="3">
    <source>
        <dbReference type="ARBA" id="ARBA00023163"/>
    </source>
</evidence>
<dbReference type="STRING" id="1423815.FC27_GL001528"/>
<proteinExistence type="predicted"/>
<dbReference type="GO" id="GO:1901135">
    <property type="term" value="P:carbohydrate derivative metabolic process"/>
    <property type="evidence" value="ECO:0007669"/>
    <property type="project" value="InterPro"/>
</dbReference>